<gene>
    <name evidence="2" type="ORF">MDA_GLEAN10004885</name>
</gene>
<accession>L5LD78</accession>
<proteinExistence type="predicted"/>
<dbReference type="Proteomes" id="UP000010556">
    <property type="component" value="Unassembled WGS sequence"/>
</dbReference>
<evidence type="ECO:0000313" key="3">
    <source>
        <dbReference type="Proteomes" id="UP000010556"/>
    </source>
</evidence>
<keyword evidence="3" id="KW-1185">Reference proteome</keyword>
<organism evidence="2 3">
    <name type="scientific">Myotis davidii</name>
    <name type="common">David's myotis</name>
    <dbReference type="NCBI Taxonomy" id="225400"/>
    <lineage>
        <taxon>Eukaryota</taxon>
        <taxon>Metazoa</taxon>
        <taxon>Chordata</taxon>
        <taxon>Craniata</taxon>
        <taxon>Vertebrata</taxon>
        <taxon>Euteleostomi</taxon>
        <taxon>Mammalia</taxon>
        <taxon>Eutheria</taxon>
        <taxon>Laurasiatheria</taxon>
        <taxon>Chiroptera</taxon>
        <taxon>Yangochiroptera</taxon>
        <taxon>Vespertilionidae</taxon>
        <taxon>Myotis</taxon>
    </lineage>
</organism>
<dbReference type="EMBL" id="KB113397">
    <property type="protein sequence ID" value="ELK23583.1"/>
    <property type="molecule type" value="Genomic_DNA"/>
</dbReference>
<dbReference type="AlphaFoldDB" id="L5LD78"/>
<evidence type="ECO:0000256" key="1">
    <source>
        <dbReference type="SAM" id="MobiDB-lite"/>
    </source>
</evidence>
<protein>
    <submittedName>
        <fullName evidence="2">Uncharacterized protein</fullName>
    </submittedName>
</protein>
<feature type="region of interest" description="Disordered" evidence="1">
    <location>
        <begin position="49"/>
        <end position="120"/>
    </location>
</feature>
<reference evidence="3" key="1">
    <citation type="journal article" date="2013" name="Science">
        <title>Comparative analysis of bat genomes provides insight into the evolution of flight and immunity.</title>
        <authorList>
            <person name="Zhang G."/>
            <person name="Cowled C."/>
            <person name="Shi Z."/>
            <person name="Huang Z."/>
            <person name="Bishop-Lilly K.A."/>
            <person name="Fang X."/>
            <person name="Wynne J.W."/>
            <person name="Xiong Z."/>
            <person name="Baker M.L."/>
            <person name="Zhao W."/>
            <person name="Tachedjian M."/>
            <person name="Zhu Y."/>
            <person name="Zhou P."/>
            <person name="Jiang X."/>
            <person name="Ng J."/>
            <person name="Yang L."/>
            <person name="Wu L."/>
            <person name="Xiao J."/>
            <person name="Feng Y."/>
            <person name="Chen Y."/>
            <person name="Sun X."/>
            <person name="Zhang Y."/>
            <person name="Marsh G.A."/>
            <person name="Crameri G."/>
            <person name="Broder C.C."/>
            <person name="Frey K.G."/>
            <person name="Wang L.F."/>
            <person name="Wang J."/>
        </authorList>
    </citation>
    <scope>NUCLEOTIDE SEQUENCE [LARGE SCALE GENOMIC DNA]</scope>
</reference>
<evidence type="ECO:0000313" key="2">
    <source>
        <dbReference type="EMBL" id="ELK23583.1"/>
    </source>
</evidence>
<name>L5LD78_MYODS</name>
<sequence length="200" mass="21163">MRAAALPGRVTDPVLGLQTASSTASRLAGHGSRFQTANSLKHCLPPARSRIRFPDRGQPQALPPRLPGHRSRSQTADSLKRCPPPARSRIWVPDCGQPQALPPAQQDHGSRSQTADSLPCCPLPGRVTDLGPGTANSLKHCPPPGRVTDPVPDRGQPCPLSPAFSMQISHHLVASEWGSPLGCLASLDAGLRAVFRLVGD</sequence>